<dbReference type="Pfam" id="PF08450">
    <property type="entry name" value="SGL"/>
    <property type="match status" value="1"/>
</dbReference>
<dbReference type="Gene3D" id="2.120.10.30">
    <property type="entry name" value="TolB, C-terminal domain"/>
    <property type="match status" value="1"/>
</dbReference>
<evidence type="ECO:0000256" key="1">
    <source>
        <dbReference type="ARBA" id="ARBA00008853"/>
    </source>
</evidence>
<proteinExistence type="inferred from homology"/>
<dbReference type="GO" id="GO:0004341">
    <property type="term" value="F:gluconolactonase activity"/>
    <property type="evidence" value="ECO:0007669"/>
    <property type="project" value="TreeGrafter"/>
</dbReference>
<evidence type="ECO:0000259" key="4">
    <source>
        <dbReference type="Pfam" id="PF08450"/>
    </source>
</evidence>
<keyword evidence="6" id="KW-1185">Reference proteome</keyword>
<evidence type="ECO:0000256" key="3">
    <source>
        <dbReference type="PIRSR" id="PIRSR605511-2"/>
    </source>
</evidence>
<dbReference type="InterPro" id="IPR005511">
    <property type="entry name" value="SMP-30"/>
</dbReference>
<dbReference type="GO" id="GO:0019853">
    <property type="term" value="P:L-ascorbic acid biosynthetic process"/>
    <property type="evidence" value="ECO:0007669"/>
    <property type="project" value="TreeGrafter"/>
</dbReference>
<feature type="domain" description="SMP-30/Gluconolactonase/LRE-like region" evidence="4">
    <location>
        <begin position="20"/>
        <end position="269"/>
    </location>
</feature>
<comment type="cofactor">
    <cofactor evidence="3">
        <name>Zn(2+)</name>
        <dbReference type="ChEBI" id="CHEBI:29105"/>
    </cofactor>
    <text evidence="3">Binds 1 divalent metal cation per subunit.</text>
</comment>
<feature type="binding site" evidence="3">
    <location>
        <position position="157"/>
    </location>
    <ligand>
        <name>a divalent metal cation</name>
        <dbReference type="ChEBI" id="CHEBI:60240"/>
    </ligand>
</feature>
<feature type="binding site" evidence="3">
    <location>
        <position position="22"/>
    </location>
    <ligand>
        <name>a divalent metal cation</name>
        <dbReference type="ChEBI" id="CHEBI:60240"/>
    </ligand>
</feature>
<dbReference type="OrthoDB" id="423498at2759"/>
<dbReference type="InterPro" id="IPR011042">
    <property type="entry name" value="6-blade_b-propeller_TolB-like"/>
</dbReference>
<dbReference type="SUPFAM" id="SSF63829">
    <property type="entry name" value="Calcium-dependent phosphotriesterase"/>
    <property type="match status" value="1"/>
</dbReference>
<evidence type="ECO:0000313" key="6">
    <source>
        <dbReference type="Proteomes" id="UP000053477"/>
    </source>
</evidence>
<dbReference type="PANTHER" id="PTHR10907:SF47">
    <property type="entry name" value="REGUCALCIN"/>
    <property type="match status" value="1"/>
</dbReference>
<protein>
    <recommendedName>
        <fullName evidence="4">SMP-30/Gluconolactonase/LRE-like region domain-containing protein</fullName>
    </recommendedName>
</protein>
<feature type="binding site" evidence="3">
    <location>
        <position position="107"/>
    </location>
    <ligand>
        <name>substrate</name>
    </ligand>
</feature>
<dbReference type="Proteomes" id="UP000053477">
    <property type="component" value="Unassembled WGS sequence"/>
</dbReference>
<feature type="active site" description="Proton donor/acceptor" evidence="2">
    <location>
        <position position="209"/>
    </location>
</feature>
<comment type="similarity">
    <text evidence="1">Belongs to the SMP-30/CGR1 family.</text>
</comment>
<dbReference type="EMBL" id="KQ085882">
    <property type="protein sequence ID" value="KLO20635.1"/>
    <property type="molecule type" value="Genomic_DNA"/>
</dbReference>
<dbReference type="STRING" id="27342.A0A0H2S8L9"/>
<sequence length="309" mass="33251">MATVTSIVLTKPLAKTSCTLGEGPLYDPTSAVLYFVDIEKSQILLFNTATSELSVSQFDTPISCLALRRNGELACVAGSGFALIDLPNRSLNYISKPLPPSTAAHVRFNDGACDSKGRFFAGTVCSSKHHIPGQLYCFDPSTGSATLVDEGPFTDCNGLGWSADEKTFYLTDSLVNRIYAYDYNDGKLSNRRDFVNALELGLPERTYPDGLCIDSEGGIWSARFGGSKVVRHSSDGAIDFEINIPSALNITACCFGGPNDDQLFITTAHCGAVGGDPSRQARYPDSGDVFVADLAGRYKGGKWRYHFSG</sequence>
<dbReference type="PANTHER" id="PTHR10907">
    <property type="entry name" value="REGUCALCIN"/>
    <property type="match status" value="1"/>
</dbReference>
<gene>
    <name evidence="5" type="ORF">SCHPADRAFT_912157</name>
</gene>
<accession>A0A0H2S8L9</accession>
<dbReference type="AlphaFoldDB" id="A0A0H2S8L9"/>
<dbReference type="InterPro" id="IPR013658">
    <property type="entry name" value="SGL"/>
</dbReference>
<feature type="binding site" evidence="3">
    <location>
        <position position="109"/>
    </location>
    <ligand>
        <name>substrate</name>
    </ligand>
</feature>
<dbReference type="GO" id="GO:0005509">
    <property type="term" value="F:calcium ion binding"/>
    <property type="evidence" value="ECO:0007669"/>
    <property type="project" value="TreeGrafter"/>
</dbReference>
<name>A0A0H2S8L9_9AGAM</name>
<keyword evidence="3" id="KW-0479">Metal-binding</keyword>
<evidence type="ECO:0000256" key="2">
    <source>
        <dbReference type="PIRSR" id="PIRSR605511-1"/>
    </source>
</evidence>
<reference evidence="5 6" key="1">
    <citation type="submission" date="2015-04" db="EMBL/GenBank/DDBJ databases">
        <title>Complete genome sequence of Schizopora paradoxa KUC8140, a cosmopolitan wood degrader in East Asia.</title>
        <authorList>
            <consortium name="DOE Joint Genome Institute"/>
            <person name="Min B."/>
            <person name="Park H."/>
            <person name="Jang Y."/>
            <person name="Kim J.-J."/>
            <person name="Kim K.H."/>
            <person name="Pangilinan J."/>
            <person name="Lipzen A."/>
            <person name="Riley R."/>
            <person name="Grigoriev I.V."/>
            <person name="Spatafora J.W."/>
            <person name="Choi I.-G."/>
        </authorList>
    </citation>
    <scope>NUCLEOTIDE SEQUENCE [LARGE SCALE GENOMIC DNA]</scope>
    <source>
        <strain evidence="5 6">KUC8140</strain>
    </source>
</reference>
<evidence type="ECO:0000313" key="5">
    <source>
        <dbReference type="EMBL" id="KLO20635.1"/>
    </source>
</evidence>
<dbReference type="InParanoid" id="A0A0H2S8L9"/>
<organism evidence="5 6">
    <name type="scientific">Schizopora paradoxa</name>
    <dbReference type="NCBI Taxonomy" id="27342"/>
    <lineage>
        <taxon>Eukaryota</taxon>
        <taxon>Fungi</taxon>
        <taxon>Dikarya</taxon>
        <taxon>Basidiomycota</taxon>
        <taxon>Agaricomycotina</taxon>
        <taxon>Agaricomycetes</taxon>
        <taxon>Hymenochaetales</taxon>
        <taxon>Schizoporaceae</taxon>
        <taxon>Schizopora</taxon>
    </lineage>
</organism>
<dbReference type="PRINTS" id="PR01790">
    <property type="entry name" value="SMP30FAMILY"/>
</dbReference>
<feature type="binding site" evidence="3">
    <location>
        <position position="209"/>
    </location>
    <ligand>
        <name>a divalent metal cation</name>
        <dbReference type="ChEBI" id="CHEBI:60240"/>
    </ligand>
</feature>
<keyword evidence="3" id="KW-0862">Zinc</keyword>